<dbReference type="InterPro" id="IPR005515">
    <property type="entry name" value="VOMI"/>
</dbReference>
<feature type="region of interest" description="Disordered" evidence="1">
    <location>
        <begin position="1"/>
        <end position="43"/>
    </location>
</feature>
<evidence type="ECO:0000313" key="3">
    <source>
        <dbReference type="EMBL" id="KAG2486033.1"/>
    </source>
</evidence>
<evidence type="ECO:0000313" key="4">
    <source>
        <dbReference type="Proteomes" id="UP000612055"/>
    </source>
</evidence>
<dbReference type="OrthoDB" id="528822at2759"/>
<feature type="region of interest" description="Disordered" evidence="1">
    <location>
        <begin position="56"/>
        <end position="104"/>
    </location>
</feature>
<dbReference type="PANTHER" id="PTHR18841">
    <property type="entry name" value="VITELLINE MEMBRANE OUTER LAYER PROTEIN I-RELATED"/>
    <property type="match status" value="1"/>
</dbReference>
<dbReference type="GO" id="GO:0005615">
    <property type="term" value="C:extracellular space"/>
    <property type="evidence" value="ECO:0007669"/>
    <property type="project" value="TreeGrafter"/>
</dbReference>
<feature type="compositionally biased region" description="Gly residues" evidence="1">
    <location>
        <begin position="31"/>
        <end position="40"/>
    </location>
</feature>
<dbReference type="Gene3D" id="2.100.10.20">
    <property type="entry name" value="Vitelline membrane outer layer protein I (VOMI)"/>
    <property type="match status" value="1"/>
</dbReference>
<keyword evidence="2" id="KW-1133">Transmembrane helix</keyword>
<dbReference type="EMBL" id="JAEHOE010000118">
    <property type="protein sequence ID" value="KAG2486033.1"/>
    <property type="molecule type" value="Genomic_DNA"/>
</dbReference>
<dbReference type="InterPro" id="IPR036706">
    <property type="entry name" value="VOMI_sf"/>
</dbReference>
<evidence type="ECO:0000256" key="1">
    <source>
        <dbReference type="SAM" id="MobiDB-lite"/>
    </source>
</evidence>
<keyword evidence="4" id="KW-1185">Reference proteome</keyword>
<organism evidence="3 4">
    <name type="scientific">Edaphochlamys debaryana</name>
    <dbReference type="NCBI Taxonomy" id="47281"/>
    <lineage>
        <taxon>Eukaryota</taxon>
        <taxon>Viridiplantae</taxon>
        <taxon>Chlorophyta</taxon>
        <taxon>core chlorophytes</taxon>
        <taxon>Chlorophyceae</taxon>
        <taxon>CS clade</taxon>
        <taxon>Chlamydomonadales</taxon>
        <taxon>Chlamydomonadales incertae sedis</taxon>
        <taxon>Edaphochlamys</taxon>
    </lineage>
</organism>
<dbReference type="AlphaFoldDB" id="A0A835XL11"/>
<dbReference type="PANTHER" id="PTHR18841:SF0">
    <property type="entry name" value="VITELLINE MEMBRANE OUTER LAYER 1 HOMOLOG A-RELATED"/>
    <property type="match status" value="1"/>
</dbReference>
<comment type="caution">
    <text evidence="3">The sequence shown here is derived from an EMBL/GenBank/DDBJ whole genome shotgun (WGS) entry which is preliminary data.</text>
</comment>
<dbReference type="Proteomes" id="UP000612055">
    <property type="component" value="Unassembled WGS sequence"/>
</dbReference>
<dbReference type="SUPFAM" id="SSF51092">
    <property type="entry name" value="Vitelline membrane outer protein-I (VMO-I)"/>
    <property type="match status" value="1"/>
</dbReference>
<keyword evidence="2" id="KW-0812">Transmembrane</keyword>
<keyword evidence="2" id="KW-0472">Membrane</keyword>
<proteinExistence type="predicted"/>
<dbReference type="Pfam" id="PF03762">
    <property type="entry name" value="VOMI"/>
    <property type="match status" value="1"/>
</dbReference>
<feature type="transmembrane region" description="Helical" evidence="2">
    <location>
        <begin position="162"/>
        <end position="186"/>
    </location>
</feature>
<protein>
    <submittedName>
        <fullName evidence="3">Uncharacterized protein</fullName>
    </submittedName>
</protein>
<evidence type="ECO:0000256" key="2">
    <source>
        <dbReference type="SAM" id="Phobius"/>
    </source>
</evidence>
<feature type="compositionally biased region" description="Basic and acidic residues" evidence="1">
    <location>
        <begin position="67"/>
        <end position="86"/>
    </location>
</feature>
<accession>A0A835XL11</accession>
<reference evidence="3" key="1">
    <citation type="journal article" date="2020" name="bioRxiv">
        <title>Comparative genomics of Chlamydomonas.</title>
        <authorList>
            <person name="Craig R.J."/>
            <person name="Hasan A.R."/>
            <person name="Ness R.W."/>
            <person name="Keightley P.D."/>
        </authorList>
    </citation>
    <scope>NUCLEOTIDE SEQUENCE</scope>
    <source>
        <strain evidence="3">CCAP 11/70</strain>
    </source>
</reference>
<gene>
    <name evidence="3" type="ORF">HYH03_015241</name>
</gene>
<name>A0A835XL11_9CHLO</name>
<sequence length="1109" mass="118459">MEASKLGSEIVREEDDEAQTPSRDAARLPGGMAGESGYGPSGAALAGLPPYKYSIHERGYEGQPEPRGYDSEHDAKDKKGKWDKTWESPLFQRKKGMDAPEKGWSNKSRAKELLKKLDVHEGDVVKYDKMVSIVEHVAAHAGDAGPVHYGGGGGGGGVRFRWYLVALAVAVAIIIGAMTGIMWAVVDAQKDTQVASGGVLQAKSSGETIRTESMDLQVVDGVLVSRSAYRQALDYANVAAQGASGQTVSSDTTVTWQRGGAVDPASAGVLRTATFKGNRQRFSSRVDIESLMELNFIYITSATGAEVAVAVHGVARVPKDSSVWGNVVRIITSVGTLTLDDTVVHFAADIAPIFQEAGFQVTNGGFGRRLQASSQYTLYGYFNSIQNISTFDPVDVSKPKLPIANYTLELTVYESCTLPSEPTVNRCLYDPSGLPTAKVTTNRRRRNLHDATTAADAQPMPGVTKLNGQPFMTHTRRVSYSGHMVRVVSVFPARPGLQRVQLVDTSSGQVNEWQEEVHPDAEPLDPGAERGACSSHTLGAEALAALTALRDLGSVKFEYMGDEQKLNRPCRHFVYEVKQPPLGGVSLPDTIKVDYWDTLDTFSPMAFEINNHPVLGSVRYYVNALTFLANETLPEAAWAAPAAEACNVGCMPRLGSAFSVPVPSQRWHPMAGGSSRRMALAGASHAQHAAAARASHAQHALATGFTQTMEVARRALLADANPLCTGDPVRYADVPLSPGGACSVTWGVRGSKFVTVKAACDQDGGVLAAAPALRLGGAATVDTCLGVTQGCLLASLTPPAACCTSRYGVALSVFNALGGGSSNFQMCGSYDWGDRLGCMGGSAANPLPSWGGRVEAYAQLRFAAGQNAWVSEVGFESYVGVNLGLFQIYQTVGAVDFARDAYLAGSGEDTNSVLQRSVNNEDVSYITLSPGVKYPIEYYVFVGYWGDWTPWSYCYEVDEQGELVGIPMRGLRLKVDDDPFAEDKTGLDAVEMTCRDGSTLRPSSGLFGAWTDYKECPNSGIIVGAQMRVADPAPDGGDNTAVNSLSVKCNDGTVLTPDQGYTGGWRDWVECEPDAFVCGIRLRLQADQGPEGDDSALNGMQMQCCRPGA</sequence>